<dbReference type="SUPFAM" id="SSF50156">
    <property type="entry name" value="PDZ domain-like"/>
    <property type="match status" value="1"/>
</dbReference>
<dbReference type="InterPro" id="IPR001940">
    <property type="entry name" value="Peptidase_S1C"/>
</dbReference>
<dbReference type="InterPro" id="IPR001478">
    <property type="entry name" value="PDZ"/>
</dbReference>
<evidence type="ECO:0000259" key="3">
    <source>
        <dbReference type="PROSITE" id="PS50106"/>
    </source>
</evidence>
<dbReference type="PANTHER" id="PTHR43343">
    <property type="entry name" value="PEPTIDASE S12"/>
    <property type="match status" value="1"/>
</dbReference>
<dbReference type="PROSITE" id="PS51257">
    <property type="entry name" value="PROKAR_LIPOPROTEIN"/>
    <property type="match status" value="1"/>
</dbReference>
<gene>
    <name evidence="4" type="ORF">GCM10023191_026120</name>
</gene>
<dbReference type="Proteomes" id="UP001500503">
    <property type="component" value="Unassembled WGS sequence"/>
</dbReference>
<evidence type="ECO:0000256" key="2">
    <source>
        <dbReference type="ARBA" id="ARBA00022801"/>
    </source>
</evidence>
<dbReference type="InterPro" id="IPR051201">
    <property type="entry name" value="Chloro_Bact_Ser_Proteases"/>
</dbReference>
<feature type="domain" description="PDZ" evidence="3">
    <location>
        <begin position="246"/>
        <end position="321"/>
    </location>
</feature>
<dbReference type="InterPro" id="IPR009003">
    <property type="entry name" value="Peptidase_S1_PA"/>
</dbReference>
<dbReference type="SUPFAM" id="SSF50494">
    <property type="entry name" value="Trypsin-like serine proteases"/>
    <property type="match status" value="1"/>
</dbReference>
<dbReference type="Pfam" id="PF13365">
    <property type="entry name" value="Trypsin_2"/>
    <property type="match status" value="1"/>
</dbReference>
<accession>A0ABP8PR23</accession>
<protein>
    <submittedName>
        <fullName evidence="4">Trypsin-like peptidase domain-containing protein</fullName>
    </submittedName>
</protein>
<proteinExistence type="predicted"/>
<dbReference type="PANTHER" id="PTHR43343:SF3">
    <property type="entry name" value="PROTEASE DO-LIKE 8, CHLOROPLASTIC"/>
    <property type="match status" value="1"/>
</dbReference>
<evidence type="ECO:0000313" key="5">
    <source>
        <dbReference type="Proteomes" id="UP001500503"/>
    </source>
</evidence>
<keyword evidence="1" id="KW-0645">Protease</keyword>
<dbReference type="RefSeq" id="WP_345462263.1">
    <property type="nucleotide sequence ID" value="NZ_BAABHF010000017.1"/>
</dbReference>
<dbReference type="Gene3D" id="2.30.42.10">
    <property type="match status" value="1"/>
</dbReference>
<dbReference type="Gene3D" id="2.40.10.120">
    <property type="match status" value="1"/>
</dbReference>
<keyword evidence="2" id="KW-0378">Hydrolase</keyword>
<name>A0ABP8PR23_9ACTN</name>
<reference evidence="5" key="1">
    <citation type="journal article" date="2019" name="Int. J. Syst. Evol. Microbiol.">
        <title>The Global Catalogue of Microorganisms (GCM) 10K type strain sequencing project: providing services to taxonomists for standard genome sequencing and annotation.</title>
        <authorList>
            <consortium name="The Broad Institute Genomics Platform"/>
            <consortium name="The Broad Institute Genome Sequencing Center for Infectious Disease"/>
            <person name="Wu L."/>
            <person name="Ma J."/>
        </authorList>
    </citation>
    <scope>NUCLEOTIDE SEQUENCE [LARGE SCALE GENOMIC DNA]</scope>
    <source>
        <strain evidence="5">JCM 17933</strain>
    </source>
</reference>
<evidence type="ECO:0000313" key="4">
    <source>
        <dbReference type="EMBL" id="GAA4491726.1"/>
    </source>
</evidence>
<dbReference type="Pfam" id="PF13180">
    <property type="entry name" value="PDZ_2"/>
    <property type="match status" value="1"/>
</dbReference>
<dbReference type="PROSITE" id="PS50106">
    <property type="entry name" value="PDZ"/>
    <property type="match status" value="1"/>
</dbReference>
<dbReference type="EMBL" id="BAABHF010000017">
    <property type="protein sequence ID" value="GAA4491726.1"/>
    <property type="molecule type" value="Genomic_DNA"/>
</dbReference>
<evidence type="ECO:0000256" key="1">
    <source>
        <dbReference type="ARBA" id="ARBA00022670"/>
    </source>
</evidence>
<sequence>MMERHTRSVLAVLAGLALIAGCGTRARRDTRPSAASAGTPVTGTVLEQQFEQVVKKVLPSVVQINTDSGLGSGIVYDNKGDIVTNDHVVAGARRLQVTTPSSKRPLPATLVGEFSANDLAVVRVKNAPLTPATFGDSARLAVGQIVLAMGNPLGLSGSVTNGIISALGRTVSSQREGAFPGATIAGAVQTSAPINPGNSGGALVTLANQVVGIPTLTVSDPQIGGAAAGIGFAIPSNTVKLIADQLIASGRVKESGRAAIGAKVRTVVDLRGEVEGVGVVSVTPGGPAEKAGIAADDVILSINGVRTPTTTALAEALAALKPGQKVKAQIMRPDGARETVTITLGQLPG</sequence>
<dbReference type="PRINTS" id="PR00834">
    <property type="entry name" value="PROTEASES2C"/>
</dbReference>
<comment type="caution">
    <text evidence="4">The sequence shown here is derived from an EMBL/GenBank/DDBJ whole genome shotgun (WGS) entry which is preliminary data.</text>
</comment>
<dbReference type="InterPro" id="IPR036034">
    <property type="entry name" value="PDZ_sf"/>
</dbReference>
<dbReference type="SMART" id="SM00228">
    <property type="entry name" value="PDZ"/>
    <property type="match status" value="1"/>
</dbReference>
<organism evidence="4 5">
    <name type="scientific">Actinoallomurus oryzae</name>
    <dbReference type="NCBI Taxonomy" id="502180"/>
    <lineage>
        <taxon>Bacteria</taxon>
        <taxon>Bacillati</taxon>
        <taxon>Actinomycetota</taxon>
        <taxon>Actinomycetes</taxon>
        <taxon>Streptosporangiales</taxon>
        <taxon>Thermomonosporaceae</taxon>
        <taxon>Actinoallomurus</taxon>
    </lineage>
</organism>
<keyword evidence="5" id="KW-1185">Reference proteome</keyword>